<comment type="cofactor">
    <cofactor evidence="1">
        <name>FAD</name>
        <dbReference type="ChEBI" id="CHEBI:57692"/>
    </cofactor>
</comment>
<dbReference type="EMBL" id="CP102480">
    <property type="protein sequence ID" value="UUX52264.1"/>
    <property type="molecule type" value="Genomic_DNA"/>
</dbReference>
<dbReference type="InterPro" id="IPR003953">
    <property type="entry name" value="FAD-dep_OxRdtase_2_FAD-bd"/>
</dbReference>
<keyword evidence="2" id="KW-0285">Flavoprotein</keyword>
<evidence type="ECO:0000256" key="2">
    <source>
        <dbReference type="ARBA" id="ARBA00022630"/>
    </source>
</evidence>
<dbReference type="PANTHER" id="PTHR43400">
    <property type="entry name" value="FUMARATE REDUCTASE"/>
    <property type="match status" value="1"/>
</dbReference>
<evidence type="ECO:0000256" key="3">
    <source>
        <dbReference type="ARBA" id="ARBA00022827"/>
    </source>
</evidence>
<keyword evidence="3" id="KW-0274">FAD</keyword>
<name>A0A9J7AYB8_9PROT</name>
<evidence type="ECO:0000256" key="1">
    <source>
        <dbReference type="ARBA" id="ARBA00001974"/>
    </source>
</evidence>
<dbReference type="SUPFAM" id="SSF51905">
    <property type="entry name" value="FAD/NAD(P)-binding domain"/>
    <property type="match status" value="1"/>
</dbReference>
<dbReference type="SUPFAM" id="SSF56425">
    <property type="entry name" value="Succinate dehydrogenase/fumarate reductase flavoprotein, catalytic domain"/>
    <property type="match status" value="1"/>
</dbReference>
<feature type="domain" description="FAD-dependent oxidoreductase 2 FAD-binding" evidence="5">
    <location>
        <begin position="10"/>
        <end position="435"/>
    </location>
</feature>
<organism evidence="6 7">
    <name type="scientific">Nisaea acidiphila</name>
    <dbReference type="NCBI Taxonomy" id="1862145"/>
    <lineage>
        <taxon>Bacteria</taxon>
        <taxon>Pseudomonadati</taxon>
        <taxon>Pseudomonadota</taxon>
        <taxon>Alphaproteobacteria</taxon>
        <taxon>Rhodospirillales</taxon>
        <taxon>Thalassobaculaceae</taxon>
        <taxon>Nisaea</taxon>
    </lineage>
</organism>
<dbReference type="RefSeq" id="WP_257772250.1">
    <property type="nucleotide sequence ID" value="NZ_CP102480.1"/>
</dbReference>
<dbReference type="InterPro" id="IPR036188">
    <property type="entry name" value="FAD/NAD-bd_sf"/>
</dbReference>
<accession>A0A9J7AYB8</accession>
<dbReference type="InterPro" id="IPR027477">
    <property type="entry name" value="Succ_DH/fumarate_Rdtase_cat_sf"/>
</dbReference>
<gene>
    <name evidence="6" type="primary">tcuA</name>
    <name evidence="6" type="ORF">NUH88_17710</name>
</gene>
<dbReference type="AlphaFoldDB" id="A0A9J7AYB8"/>
<dbReference type="Gene3D" id="3.90.700.10">
    <property type="entry name" value="Succinate dehydrogenase/fumarate reductase flavoprotein, catalytic domain"/>
    <property type="match status" value="1"/>
</dbReference>
<dbReference type="PANTHER" id="PTHR43400:SF7">
    <property type="entry name" value="FAD-DEPENDENT OXIDOREDUCTASE 2 FAD BINDING DOMAIN-CONTAINING PROTEIN"/>
    <property type="match status" value="1"/>
</dbReference>
<dbReference type="InterPro" id="IPR012831">
    <property type="entry name" value="CobZ"/>
</dbReference>
<evidence type="ECO:0000313" key="6">
    <source>
        <dbReference type="EMBL" id="UUX52264.1"/>
    </source>
</evidence>
<dbReference type="NCBIfam" id="NF006130">
    <property type="entry name" value="PRK08274.1"/>
    <property type="match status" value="1"/>
</dbReference>
<dbReference type="Gene3D" id="3.50.50.60">
    <property type="entry name" value="FAD/NAD(P)-binding domain"/>
    <property type="match status" value="1"/>
</dbReference>
<proteinExistence type="predicted"/>
<dbReference type="NCBIfam" id="TIGR02485">
    <property type="entry name" value="CobZ_N-term"/>
    <property type="match status" value="1"/>
</dbReference>
<evidence type="ECO:0000256" key="4">
    <source>
        <dbReference type="ARBA" id="ARBA00023002"/>
    </source>
</evidence>
<sequence length="473" mass="50982">MSALTETVWDVVVVGGGNAALCAAIEAAEAGRRVIILEGAPKTYRGGNSRHTRNFRCMHRGPLSVLTDSYEEDEYLDDLLRVTKGNTDENLARLAIRTSEQCLPWMEAHGVRFQPSLSGTLSLGRTNAFFLGGGKALVNAYYNTAADLGIEVVYEAQVAHVEIEDGRFNAVEVEIAGGAKQRIEGRTVVLASGGFQGDIDWLARAWGPAARNFLIRGTPYNRGVVLKDMLDQGADSVGDPTQCHAVAIDGRAPKFDGGIVTRLDCVPFSVVVNKNGERFYDEGEDVWPKRYAIWGRLVAAQPDQVAYSIIDSKSANLFMPSVFPAVEADTLEGLAEKMGLPAEKLRQTVGAFNAACREGNFHPTELDGLATEGVEPQKTNWARPITDPPFYGYSLRPGVTFTYLGLKVDETARVTMDGRKLENVWAAGEIMAGSILGEGYLAGFGMTIGTVFGRIAGQQAAQGAVRGENSHAA</sequence>
<dbReference type="KEGG" id="naci:NUH88_17710"/>
<keyword evidence="7" id="KW-1185">Reference proteome</keyword>
<evidence type="ECO:0000313" key="7">
    <source>
        <dbReference type="Proteomes" id="UP001060336"/>
    </source>
</evidence>
<keyword evidence="4" id="KW-0560">Oxidoreductase</keyword>
<dbReference type="Proteomes" id="UP001060336">
    <property type="component" value="Chromosome"/>
</dbReference>
<dbReference type="InterPro" id="IPR050315">
    <property type="entry name" value="FAD-oxidoreductase_2"/>
</dbReference>
<evidence type="ECO:0000259" key="5">
    <source>
        <dbReference type="Pfam" id="PF00890"/>
    </source>
</evidence>
<dbReference type="GO" id="GO:0016491">
    <property type="term" value="F:oxidoreductase activity"/>
    <property type="evidence" value="ECO:0007669"/>
    <property type="project" value="UniProtKB-KW"/>
</dbReference>
<dbReference type="Pfam" id="PF00890">
    <property type="entry name" value="FAD_binding_2"/>
    <property type="match status" value="1"/>
</dbReference>
<protein>
    <submittedName>
        <fullName evidence="6">FAD-dependent tricarballylate dehydrogenase TcuA</fullName>
    </submittedName>
</protein>
<reference evidence="6" key="1">
    <citation type="submission" date="2022-08" db="EMBL/GenBank/DDBJ databases">
        <title>Nisaea acidiphila sp. nov., isolated from a marine algal debris and emended description of the genus Nisaea Urios et al. 2008.</title>
        <authorList>
            <person name="Kwon K."/>
        </authorList>
    </citation>
    <scope>NUCLEOTIDE SEQUENCE</scope>
    <source>
        <strain evidence="6">MEBiC11861</strain>
    </source>
</reference>
<dbReference type="PRINTS" id="PR00411">
    <property type="entry name" value="PNDRDTASEI"/>
</dbReference>